<dbReference type="Proteomes" id="UP001519460">
    <property type="component" value="Unassembled WGS sequence"/>
</dbReference>
<name>A0ABD0KYL4_9CAEN</name>
<evidence type="ECO:0000313" key="3">
    <source>
        <dbReference type="Proteomes" id="UP001519460"/>
    </source>
</evidence>
<organism evidence="2 3">
    <name type="scientific">Batillaria attramentaria</name>
    <dbReference type="NCBI Taxonomy" id="370345"/>
    <lineage>
        <taxon>Eukaryota</taxon>
        <taxon>Metazoa</taxon>
        <taxon>Spiralia</taxon>
        <taxon>Lophotrochozoa</taxon>
        <taxon>Mollusca</taxon>
        <taxon>Gastropoda</taxon>
        <taxon>Caenogastropoda</taxon>
        <taxon>Sorbeoconcha</taxon>
        <taxon>Cerithioidea</taxon>
        <taxon>Batillariidae</taxon>
        <taxon>Batillaria</taxon>
    </lineage>
</organism>
<sequence>MQRRPQQHHGEAAATAEQHANRLPLEPLLTSGDEKTNCDTRLEQVGRRCCNCAVVFRTMFACQAADRSRVTYRLPVIKAGFEPASFTYKLFQRPAIDLTHSHLPAHQPNPPSLALISTFSSDDLNIQRLTCKFCRISALAAAEVHACTFPLFSTATSLLYLNSLSPSRLVISAPTSADTIGKKTRAGGVQQVFSALGAS</sequence>
<comment type="caution">
    <text evidence="2">The sequence shown here is derived from an EMBL/GenBank/DDBJ whole genome shotgun (WGS) entry which is preliminary data.</text>
</comment>
<feature type="region of interest" description="Disordered" evidence="1">
    <location>
        <begin position="1"/>
        <end position="30"/>
    </location>
</feature>
<dbReference type="AlphaFoldDB" id="A0ABD0KYL4"/>
<gene>
    <name evidence="2" type="ORF">BaRGS_00016766</name>
</gene>
<keyword evidence="3" id="KW-1185">Reference proteome</keyword>
<protein>
    <submittedName>
        <fullName evidence="2">Uncharacterized protein</fullName>
    </submittedName>
</protein>
<accession>A0ABD0KYL4</accession>
<evidence type="ECO:0000313" key="2">
    <source>
        <dbReference type="EMBL" id="KAK7491920.1"/>
    </source>
</evidence>
<proteinExistence type="predicted"/>
<reference evidence="2 3" key="1">
    <citation type="journal article" date="2023" name="Sci. Data">
        <title>Genome assembly of the Korean intertidal mud-creeper Batillaria attramentaria.</title>
        <authorList>
            <person name="Patra A.K."/>
            <person name="Ho P.T."/>
            <person name="Jun S."/>
            <person name="Lee S.J."/>
            <person name="Kim Y."/>
            <person name="Won Y.J."/>
        </authorList>
    </citation>
    <scope>NUCLEOTIDE SEQUENCE [LARGE SCALE GENOMIC DNA]</scope>
    <source>
        <strain evidence="2">Wonlab-2016</strain>
    </source>
</reference>
<evidence type="ECO:0000256" key="1">
    <source>
        <dbReference type="SAM" id="MobiDB-lite"/>
    </source>
</evidence>
<dbReference type="EMBL" id="JACVVK020000108">
    <property type="protein sequence ID" value="KAK7491920.1"/>
    <property type="molecule type" value="Genomic_DNA"/>
</dbReference>